<dbReference type="Proteomes" id="UP000621510">
    <property type="component" value="Unassembled WGS sequence"/>
</dbReference>
<organism evidence="1 2">
    <name type="scientific">Streptomyces endocoffeicus</name>
    <dbReference type="NCBI Taxonomy" id="2898945"/>
    <lineage>
        <taxon>Bacteria</taxon>
        <taxon>Bacillati</taxon>
        <taxon>Actinomycetota</taxon>
        <taxon>Actinomycetes</taxon>
        <taxon>Kitasatosporales</taxon>
        <taxon>Streptomycetaceae</taxon>
        <taxon>Streptomyces</taxon>
    </lineage>
</organism>
<dbReference type="SUPFAM" id="SSF48208">
    <property type="entry name" value="Six-hairpin glycosidases"/>
    <property type="match status" value="1"/>
</dbReference>
<evidence type="ECO:0008006" key="3">
    <source>
        <dbReference type="Google" id="ProtNLM"/>
    </source>
</evidence>
<protein>
    <recommendedName>
        <fullName evidence="3">Tat pathway signal sequence domain protein</fullName>
    </recommendedName>
</protein>
<proteinExistence type="predicted"/>
<evidence type="ECO:0000313" key="1">
    <source>
        <dbReference type="EMBL" id="MBL1118403.1"/>
    </source>
</evidence>
<dbReference type="EMBL" id="JAERRG010000023">
    <property type="protein sequence ID" value="MBL1118403.1"/>
    <property type="molecule type" value="Genomic_DNA"/>
</dbReference>
<name>A0ABS1Q172_9ACTN</name>
<dbReference type="InterPro" id="IPR008928">
    <property type="entry name" value="6-hairpin_glycosidase_sf"/>
</dbReference>
<accession>A0ABS1Q172</accession>
<gene>
    <name evidence="1" type="ORF">JK364_39465</name>
</gene>
<reference evidence="1 2" key="1">
    <citation type="submission" date="2021-01" db="EMBL/GenBank/DDBJ databases">
        <title>WGS of actinomycetes isolated from Thailand.</title>
        <authorList>
            <person name="Thawai C."/>
        </authorList>
    </citation>
    <scope>NUCLEOTIDE SEQUENCE [LARGE SCALE GENOMIC DNA]</scope>
    <source>
        <strain evidence="1 2">CA3R110</strain>
    </source>
</reference>
<dbReference type="RefSeq" id="WP_201856227.1">
    <property type="nucleotide sequence ID" value="NZ_JAERRG010000023.1"/>
</dbReference>
<evidence type="ECO:0000313" key="2">
    <source>
        <dbReference type="Proteomes" id="UP000621510"/>
    </source>
</evidence>
<comment type="caution">
    <text evidence="1">The sequence shown here is derived from an EMBL/GenBank/DDBJ whole genome shotgun (WGS) entry which is preliminary data.</text>
</comment>
<sequence length="790" mass="86833">MLDRRRYLSLLAAAGVGAKITLEPTISRAQSLDAGVAGAGGQAAELSRSLRELHGSLRVSIQKYEGTTLRQSQEFKGATLTDGPRQWQLEQKTRRVPDGDGWEVALTCTLEKGEAEQTAISVDFPFNDWETANYVMIPGIVYNGNRYRAIGNGYNPDYPADMYYNPGVPLTISNNPRLASDVAMPSRIELETCGTAAPAMSFFSPKFRKGWIVLTEQGTRLGNSGLSVEESASRESCEFRISAPVVRQQVAGFGDFRPSEDRASNWTPGDAVSIRFQVFTFDADGIPAVLQKFMDVRKSLTGPTMPRNLLPMSKLAELGTDICRGNFTETKAGRYYLPENSKHFQLGWVSGMINTYPMLALNDATERRRVSEELDFICSRMKGRSGFFYGFISEDGTIRSEKTHPQFPAVQAMVRKNGDVLFWLIKHLMLLKAQGHGDAIKESWELAAGGLATAFTRTWRKHGEFGQYIVPETGEIAVYNSTAGAIVPAGLALAAEYFQHPDWLAVAEEAAEFYYERDIESRGFTSGACADISQDADSESAFGLLESFMALHQYTGKRGWLNRAKVQAALCSSWTLAYDPLFPAASDIARLNGRMAGAVWASSQNKHAAPGVCTSSADHLLKLYRATGNKRYAELIRDIQHAHAEAVNMPGHITTDYLIGSSMERIQPSDAEGKGAVGNFIRTRNSWTETNGILMALELPGIYVRPGEGVLFPFDHVEAEYVRESRHAAVVRLTNDTAYAARVSVLAETARQSARPLGYTAFLGWPRVEVPAGGVVTVRVTRDGKVARQA</sequence>
<keyword evidence="2" id="KW-1185">Reference proteome</keyword>